<proteinExistence type="predicted"/>
<dbReference type="EMBL" id="HBGE01055282">
    <property type="protein sequence ID" value="CAD9154224.1"/>
    <property type="molecule type" value="Transcribed_RNA"/>
</dbReference>
<gene>
    <name evidence="2" type="ORF">ACAT0790_LOCUS33315</name>
</gene>
<reference evidence="2" key="1">
    <citation type="submission" date="2021-01" db="EMBL/GenBank/DDBJ databases">
        <authorList>
            <person name="Corre E."/>
            <person name="Pelletier E."/>
            <person name="Niang G."/>
            <person name="Scheremetjew M."/>
            <person name="Finn R."/>
            <person name="Kale V."/>
            <person name="Holt S."/>
            <person name="Cochrane G."/>
            <person name="Meng A."/>
            <person name="Brown T."/>
            <person name="Cohen L."/>
        </authorList>
    </citation>
    <scope>NUCLEOTIDE SEQUENCE</scope>
    <source>
        <strain evidence="2">OF101</strain>
    </source>
</reference>
<feature type="signal peptide" evidence="1">
    <location>
        <begin position="1"/>
        <end position="19"/>
    </location>
</feature>
<accession>A0A7S1R1S8</accession>
<organism evidence="2">
    <name type="scientific">Alexandrium catenella</name>
    <name type="common">Red tide dinoflagellate</name>
    <name type="synonym">Gonyaulax catenella</name>
    <dbReference type="NCBI Taxonomy" id="2925"/>
    <lineage>
        <taxon>Eukaryota</taxon>
        <taxon>Sar</taxon>
        <taxon>Alveolata</taxon>
        <taxon>Dinophyceae</taxon>
        <taxon>Gonyaulacales</taxon>
        <taxon>Pyrocystaceae</taxon>
        <taxon>Alexandrium</taxon>
    </lineage>
</organism>
<protein>
    <submittedName>
        <fullName evidence="2">Uncharacterized protein</fullName>
    </submittedName>
</protein>
<sequence>MGSASRWTSPLAFFLTASALKVQENPPRAACDCLPWKTAFASHGADCSKWGEEGCKRYFMQLPDETFCLNVETHLSDPQQWCYVSSECQKDAVAPVWGASNNPHPANWKYCDGGARRLGDFKIKELVSWCKKNDLEIGFVVQFAYPALQHFTVPDVVEFWGLTMPEAMPMEQRLAAPIMPELREELQAHVNSSKTLFIGSRTGHPPYLVLEGKQAYWINFGSALLKKFLRGEDIWSEPSKLNSVRCVSGCPKTVAPWWSIANEKVQ</sequence>
<feature type="chain" id="PRO_5030784810" evidence="1">
    <location>
        <begin position="20"/>
        <end position="266"/>
    </location>
</feature>
<evidence type="ECO:0000313" key="2">
    <source>
        <dbReference type="EMBL" id="CAD9154224.1"/>
    </source>
</evidence>
<name>A0A7S1R1S8_ALECA</name>
<evidence type="ECO:0000256" key="1">
    <source>
        <dbReference type="SAM" id="SignalP"/>
    </source>
</evidence>
<keyword evidence="1" id="KW-0732">Signal</keyword>
<dbReference type="AlphaFoldDB" id="A0A7S1R1S8"/>